<evidence type="ECO:0000256" key="3">
    <source>
        <dbReference type="ARBA" id="ARBA00022801"/>
    </source>
</evidence>
<dbReference type="EC" id="3.2.1.22" evidence="2 5"/>
<dbReference type="FunFam" id="3.20.20.70:FF:000118">
    <property type="entry name" value="Alpha-galactosidase"/>
    <property type="match status" value="1"/>
</dbReference>
<name>A0A7X5TNU6_9GAMM</name>
<dbReference type="InterPro" id="IPR013780">
    <property type="entry name" value="Glyco_hydro_b"/>
</dbReference>
<feature type="active site" description="Nucleophile" evidence="6">
    <location>
        <position position="496"/>
    </location>
</feature>
<dbReference type="InterPro" id="IPR000111">
    <property type="entry name" value="Glyco_hydro_27/36_CS"/>
</dbReference>
<evidence type="ECO:0000256" key="5">
    <source>
        <dbReference type="PIRNR" id="PIRNR005536"/>
    </source>
</evidence>
<evidence type="ECO:0000313" key="11">
    <source>
        <dbReference type="Proteomes" id="UP000518878"/>
    </source>
</evidence>
<comment type="similarity">
    <text evidence="5">Belongs to the glycosyl hydrolase.</text>
</comment>
<sequence length="756" mass="83463">MAIDKEQRDVKRTSPTIRLLLVLAAGLFVATIADTAVAAPSKDAVPRYDAAHRVFRLDAGDVTYAMGVNADGILQTLYWGARLAPDDPLGPAVPAPERSSFDPAGSLTPQEYAGWGGAMTATPALKIRLDDGNRDVVLRYDSYRIDRNALSIRLRDAQAGVTVDLRYTADAATGIVGRSAHIENTGKQALTIDSAAAATWNLPRGDYSLRYLTGTWAGEWHLQTRAVTPGATVLESRRGSTGDENNPWFAIGRGDAWNEEHGDVWFGALAWSGSWRIQVDEDILGQVRVTGGFNPFDFAYRLPPGQGLDTPVFYAGYTTRGVGAASRLMHRFERERVLPGGADAKLRPVLYNSWEATEFKVDEAGQERLAEKAAALGVERFVVDDGWFGARDSDHAGLGDWVVNRRKFPNGLKPLIDKVHGLGMSFGLWVEPEMVNPDSDLYRAHPDWVLNFPGRERSEGRHQLVLNLAREDVKAHVLEVLDGLLRDNDIQFLKWDYNRNWSEPGWPQMPADEQQKVYVAYVRNLYDILRVLRARHPEVEIESCSGGGARVDLGIMALTDEVWPSDNTDPSDRLSIQDGFSYAYAPATMMAWVTGSPNWVNGRSTSLDFRFLSAMQGGLGIGANLLEWTPADEASARGYVAEYKKIRATIQRGALYRLMSPQRRAPWSATESVAADGRQAVLFAFQRQGEEARPFPTLRPRGLDPAARYRVRAIHGKMAPGTPSAASGSYWMERGIDLVMKGDLQAAGLVFEREGK</sequence>
<dbReference type="Pfam" id="PF16875">
    <property type="entry name" value="Glyco_hydro_36N"/>
    <property type="match status" value="1"/>
</dbReference>
<comment type="catalytic activity">
    <reaction evidence="1 5">
        <text>Hydrolysis of terminal, non-reducing alpha-D-galactose residues in alpha-D-galactosides, including galactose oligosaccharides, galactomannans and galactolipids.</text>
        <dbReference type="EC" id="3.2.1.22"/>
    </reaction>
</comment>
<dbReference type="Gene3D" id="2.70.98.60">
    <property type="entry name" value="alpha-galactosidase from lactobacil brevis"/>
    <property type="match status" value="1"/>
</dbReference>
<feature type="domain" description="Glycosyl hydrolase family 36 N-terminal" evidence="9">
    <location>
        <begin position="73"/>
        <end position="302"/>
    </location>
</feature>
<proteinExistence type="inferred from homology"/>
<dbReference type="Pfam" id="PF16874">
    <property type="entry name" value="Glyco_hydro_36C"/>
    <property type="match status" value="1"/>
</dbReference>
<keyword evidence="3 5" id="KW-0378">Hydrolase</keyword>
<dbReference type="EMBL" id="JAAQTL010000001">
    <property type="protein sequence ID" value="NID14044.1"/>
    <property type="molecule type" value="Genomic_DNA"/>
</dbReference>
<dbReference type="InterPro" id="IPR031705">
    <property type="entry name" value="Glyco_hydro_36_C"/>
</dbReference>
<dbReference type="InterPro" id="IPR013785">
    <property type="entry name" value="Aldolase_TIM"/>
</dbReference>
<feature type="binding site" evidence="7">
    <location>
        <position position="566"/>
    </location>
    <ligand>
        <name>substrate</name>
    </ligand>
</feature>
<dbReference type="InterPro" id="IPR050985">
    <property type="entry name" value="Alpha-glycosidase_related"/>
</dbReference>
<dbReference type="Pfam" id="PF02065">
    <property type="entry name" value="Melibiase"/>
    <property type="match status" value="1"/>
</dbReference>
<dbReference type="Proteomes" id="UP000518878">
    <property type="component" value="Unassembled WGS sequence"/>
</dbReference>
<comment type="caution">
    <text evidence="10">The sequence shown here is derived from an EMBL/GenBank/DDBJ whole genome shotgun (WGS) entry which is preliminary data.</text>
</comment>
<gene>
    <name evidence="10" type="ORF">HBF32_01010</name>
</gene>
<organism evidence="10 11">
    <name type="scientific">Luteibacter yeojuensis</name>
    <dbReference type="NCBI Taxonomy" id="345309"/>
    <lineage>
        <taxon>Bacteria</taxon>
        <taxon>Pseudomonadati</taxon>
        <taxon>Pseudomonadota</taxon>
        <taxon>Gammaproteobacteria</taxon>
        <taxon>Lysobacterales</taxon>
        <taxon>Rhodanobacteraceae</taxon>
        <taxon>Luteibacter</taxon>
    </lineage>
</organism>
<feature type="binding site" evidence="7">
    <location>
        <position position="544"/>
    </location>
    <ligand>
        <name>substrate</name>
    </ligand>
</feature>
<evidence type="ECO:0000256" key="2">
    <source>
        <dbReference type="ARBA" id="ARBA00012755"/>
    </source>
</evidence>
<feature type="binding site" evidence="7">
    <location>
        <begin position="494"/>
        <end position="498"/>
    </location>
    <ligand>
        <name>substrate</name>
    </ligand>
</feature>
<dbReference type="PRINTS" id="PR00743">
    <property type="entry name" value="GLHYDRLASE36"/>
</dbReference>
<dbReference type="PIRSF" id="PIRSF005536">
    <property type="entry name" value="Agal"/>
    <property type="match status" value="1"/>
</dbReference>
<feature type="domain" description="Glycosyl hydrolase family 36 C-terminal" evidence="8">
    <location>
        <begin position="667"/>
        <end position="747"/>
    </location>
</feature>
<evidence type="ECO:0000256" key="1">
    <source>
        <dbReference type="ARBA" id="ARBA00001255"/>
    </source>
</evidence>
<dbReference type="Gene3D" id="3.20.20.70">
    <property type="entry name" value="Aldolase class I"/>
    <property type="match status" value="1"/>
</dbReference>
<evidence type="ECO:0000256" key="7">
    <source>
        <dbReference type="PIRSR" id="PIRSR005536-2"/>
    </source>
</evidence>
<dbReference type="InterPro" id="IPR017853">
    <property type="entry name" value="GH"/>
</dbReference>
<evidence type="ECO:0000256" key="4">
    <source>
        <dbReference type="ARBA" id="ARBA00023295"/>
    </source>
</evidence>
<dbReference type="PANTHER" id="PTHR43053:SF3">
    <property type="entry name" value="ALPHA-GALACTOSIDASE C-RELATED"/>
    <property type="match status" value="1"/>
</dbReference>
<dbReference type="InterPro" id="IPR031704">
    <property type="entry name" value="Glyco_hydro_36_N"/>
</dbReference>
<evidence type="ECO:0000256" key="6">
    <source>
        <dbReference type="PIRSR" id="PIRSR005536-1"/>
    </source>
</evidence>
<keyword evidence="11" id="KW-1185">Reference proteome</keyword>
<dbReference type="InterPro" id="IPR038417">
    <property type="entry name" value="Alpga-gal_N_sf"/>
</dbReference>
<keyword evidence="4 5" id="KW-0326">Glycosidase</keyword>
<dbReference type="PROSITE" id="PS00512">
    <property type="entry name" value="ALPHA_GALACTOSIDASE"/>
    <property type="match status" value="1"/>
</dbReference>
<accession>A0A7X5TNU6</accession>
<evidence type="ECO:0000259" key="9">
    <source>
        <dbReference type="Pfam" id="PF16875"/>
    </source>
</evidence>
<feature type="active site" description="Proton donor" evidence="6">
    <location>
        <position position="566"/>
    </location>
</feature>
<dbReference type="AlphaFoldDB" id="A0A7X5TNU6"/>
<dbReference type="GO" id="GO:0016052">
    <property type="term" value="P:carbohydrate catabolic process"/>
    <property type="evidence" value="ECO:0007669"/>
    <property type="project" value="InterPro"/>
</dbReference>
<dbReference type="SUPFAM" id="SSF51445">
    <property type="entry name" value="(Trans)glycosidases"/>
    <property type="match status" value="1"/>
</dbReference>
<dbReference type="PANTHER" id="PTHR43053">
    <property type="entry name" value="GLYCOSIDASE FAMILY 31"/>
    <property type="match status" value="1"/>
</dbReference>
<dbReference type="Gene3D" id="2.60.40.1180">
    <property type="entry name" value="Golgi alpha-mannosidase II"/>
    <property type="match status" value="1"/>
</dbReference>
<evidence type="ECO:0000313" key="10">
    <source>
        <dbReference type="EMBL" id="NID14044.1"/>
    </source>
</evidence>
<dbReference type="CDD" id="cd14791">
    <property type="entry name" value="GH36"/>
    <property type="match status" value="1"/>
</dbReference>
<evidence type="ECO:0000259" key="8">
    <source>
        <dbReference type="Pfam" id="PF16874"/>
    </source>
</evidence>
<protein>
    <recommendedName>
        <fullName evidence="2 5">Alpha-galactosidase</fullName>
        <ecNumber evidence="2 5">3.2.1.22</ecNumber>
    </recommendedName>
</protein>
<feature type="binding site" evidence="7">
    <location>
        <position position="216"/>
    </location>
    <ligand>
        <name>substrate</name>
    </ligand>
</feature>
<feature type="binding site" evidence="7">
    <location>
        <begin position="384"/>
        <end position="385"/>
    </location>
    <ligand>
        <name>substrate</name>
    </ligand>
</feature>
<dbReference type="GO" id="GO:0004557">
    <property type="term" value="F:alpha-galactosidase activity"/>
    <property type="evidence" value="ECO:0007669"/>
    <property type="project" value="UniProtKB-UniRule"/>
</dbReference>
<feature type="binding site" evidence="7">
    <location>
        <position position="461"/>
    </location>
    <ligand>
        <name>substrate</name>
    </ligand>
</feature>
<dbReference type="InterPro" id="IPR002252">
    <property type="entry name" value="Glyco_hydro_36"/>
</dbReference>
<reference evidence="10 11" key="1">
    <citation type="journal article" date="2006" name="Int. J. Syst. Evol. Microbiol.">
        <title>Dyella yeojuensis sp. nov., isolated from greenhouse soil in Korea.</title>
        <authorList>
            <person name="Kim B.Y."/>
            <person name="Weon H.Y."/>
            <person name="Lee K.H."/>
            <person name="Seok S.J."/>
            <person name="Kwon S.W."/>
            <person name="Go S.J."/>
            <person name="Stackebrandt E."/>
        </authorList>
    </citation>
    <scope>NUCLEOTIDE SEQUENCE [LARGE SCALE GENOMIC DNA]</scope>
    <source>
        <strain evidence="10 11">DSM 17673</strain>
    </source>
</reference>